<dbReference type="Pfam" id="PF00005">
    <property type="entry name" value="ABC_tran"/>
    <property type="match status" value="2"/>
</dbReference>
<dbReference type="SMART" id="SM00382">
    <property type="entry name" value="AAA"/>
    <property type="match status" value="2"/>
</dbReference>
<evidence type="ECO:0000256" key="13">
    <source>
        <dbReference type="SAM" id="Phobius"/>
    </source>
</evidence>
<keyword evidence="4" id="KW-0813">Transport</keyword>
<keyword evidence="8" id="KW-0067">ATP-binding</keyword>
<dbReference type="CDD" id="cd18577">
    <property type="entry name" value="ABC_6TM_Pgp_ABCB1_D1_like"/>
    <property type="match status" value="1"/>
</dbReference>
<evidence type="ECO:0000256" key="10">
    <source>
        <dbReference type="ARBA" id="ARBA00022989"/>
    </source>
</evidence>
<evidence type="ECO:0000256" key="9">
    <source>
        <dbReference type="ARBA" id="ARBA00022967"/>
    </source>
</evidence>
<evidence type="ECO:0000256" key="7">
    <source>
        <dbReference type="ARBA" id="ARBA00022741"/>
    </source>
</evidence>
<dbReference type="AlphaFoldDB" id="A0AAQ4QT19"/>
<evidence type="ECO:0000256" key="11">
    <source>
        <dbReference type="ARBA" id="ARBA00023136"/>
    </source>
</evidence>
<dbReference type="Pfam" id="PF00664">
    <property type="entry name" value="ABC_membrane"/>
    <property type="match status" value="2"/>
</dbReference>
<keyword evidence="5 13" id="KW-0812">Transmembrane</keyword>
<dbReference type="Proteomes" id="UP000007635">
    <property type="component" value="Chromosome XX"/>
</dbReference>
<feature type="domain" description="ABC transmembrane type-1" evidence="15">
    <location>
        <begin position="1"/>
        <end position="287"/>
    </location>
</feature>
<reference evidence="16 17" key="1">
    <citation type="journal article" date="2021" name="G3 (Bethesda)">
        <title>Improved contiguity of the threespine stickleback genome using long-read sequencing.</title>
        <authorList>
            <person name="Nath S."/>
            <person name="Shaw D.E."/>
            <person name="White M.A."/>
        </authorList>
    </citation>
    <scope>NUCLEOTIDE SEQUENCE [LARGE SCALE GENOMIC DNA]</scope>
    <source>
        <strain evidence="16 17">Lake Benthic</strain>
    </source>
</reference>
<feature type="domain" description="ABC transmembrane type-1" evidence="15">
    <location>
        <begin position="624"/>
        <end position="784"/>
    </location>
</feature>
<feature type="transmembrane region" description="Helical" evidence="13">
    <location>
        <begin position="145"/>
        <end position="167"/>
    </location>
</feature>
<dbReference type="PANTHER" id="PTHR43394">
    <property type="entry name" value="ATP-DEPENDENT PERMEASE MDL1, MITOCHONDRIAL"/>
    <property type="match status" value="1"/>
</dbReference>
<evidence type="ECO:0000256" key="8">
    <source>
        <dbReference type="ARBA" id="ARBA00022840"/>
    </source>
</evidence>
<keyword evidence="12" id="KW-0325">Glycoprotein</keyword>
<dbReference type="PROSITE" id="PS50893">
    <property type="entry name" value="ABC_TRANSPORTER_2"/>
    <property type="match status" value="2"/>
</dbReference>
<keyword evidence="6" id="KW-0677">Repeat</keyword>
<sequence length="1125" mass="123590">TVCAIANGVTLPLMCIVFGDMTDSLVTSASGQINSTKYFSYCRYAISYTILGFVVLVVAYGQVAFWTLSAGRQAKRIRTLFFHRIMQQDIGWFDVSETGELNTRLTDDVYKIQEGIGDKAGKLIQAFSTFITAFTIGFVKGWKLTLVILAVSPALGISAGIFSKLLATFTSKEQAAYAKAGAVASEVISAVRTVFAFSGQEREIKRYIKNLEDAKNMGIKKATYANFAFGINFLMIYLSYALAFWYGSTLILKEEYTIGTVLTVFFVVLIGAFTVGQTSPNIQTFATARGAAHKVYNIIDHKPTIDSYSEAGFKPDSITGNIEFKNIHFSYPSRPDTEILHDLSLSVKSGQTIALVGSSGCGKSTTIQLLQRFYDPHEGSVSVDGHDIRSLNIRYLREMIGVVSQEPVLFATTIAENIRYGRLDVTDQEITQAAKEANAYNFIMGLPNQKFETMVGDRGTQMSGGQKQRIAIARALVRNPKILLLDEATSALDSESETIVQAALDKVRQGRTTIIVAHRLSTIRNADVIAGFQQGQVVELGTHSKLMEEKGVYHTLVSMQGEKEGKEKLKDCVTEEVSCAETSLNVVYAGQTISYTLMLKHYYVAPMSFPKLLYLNRNEWPYILVGTICAIINGAMQPLFAIIFSKIITVLIKVNIHVCSYRLSVNLLQGFCFGKSGEILTMKLRRDAFKAMMRQDLGWYDHPKNSVGALTTRLATDAAQVQGVSLNRTNMGTSVIISFVYGWQLTLLVLAVVPFMAAAGAVEMKALTGYAAKDKKELEKAGKVGNQSEMRQSNMPIIVCRFIMVCLYRSLQRQSGTSELSVISAILYGAMALGEANSFAPNYAKAKISASHLMMLLNKVSAIDNLSEEGESPDKFEGNVHFESVFFNYPSRPDVPVLQGLNLKVSKGETLALVGSSGCGKSTTIQLLERFYDPREGRVLLDNTNAKQLNLQWLRSQIGIVSQEPVLFDCTLGENIAYGDNSRTATVAEIQDAAKAANIHTFIESLPQKYDTQAGDKGAQLSGGQKQRIAIARAILRNPKVLLLDEATSALDTESEKVVQEALDEASKGRTCIIVAHRLSTIQNADRIAVFNGGVVMELGTHQQLLAQKGVYHMLVDKQMGHQRK</sequence>
<evidence type="ECO:0000256" key="5">
    <source>
        <dbReference type="ARBA" id="ARBA00022692"/>
    </source>
</evidence>
<dbReference type="InterPro" id="IPR003439">
    <property type="entry name" value="ABC_transporter-like_ATP-bd"/>
</dbReference>
<dbReference type="Ensembl" id="ENSGACT00000030305.1">
    <property type="protein sequence ID" value="ENSGACP00000054040.1"/>
    <property type="gene ID" value="ENSGACG00000009299.2"/>
</dbReference>
<keyword evidence="9" id="KW-1278">Translocase</keyword>
<keyword evidence="7" id="KW-0547">Nucleotide-binding</keyword>
<evidence type="ECO:0000256" key="3">
    <source>
        <dbReference type="ARBA" id="ARBA00012191"/>
    </source>
</evidence>
<dbReference type="FunFam" id="3.40.50.300:FF:000479">
    <property type="entry name" value="Multidrug resistance protein 1A"/>
    <property type="match status" value="1"/>
</dbReference>
<dbReference type="GO" id="GO:0005743">
    <property type="term" value="C:mitochondrial inner membrane"/>
    <property type="evidence" value="ECO:0007669"/>
    <property type="project" value="TreeGrafter"/>
</dbReference>
<keyword evidence="11 13" id="KW-0472">Membrane</keyword>
<dbReference type="GO" id="GO:0090374">
    <property type="term" value="P:oligopeptide export from mitochondrion"/>
    <property type="evidence" value="ECO:0007669"/>
    <property type="project" value="TreeGrafter"/>
</dbReference>
<dbReference type="SUPFAM" id="SSF90123">
    <property type="entry name" value="ABC transporter transmembrane region"/>
    <property type="match status" value="2"/>
</dbReference>
<evidence type="ECO:0000259" key="15">
    <source>
        <dbReference type="PROSITE" id="PS50929"/>
    </source>
</evidence>
<feature type="domain" description="ABC transporter" evidence="14">
    <location>
        <begin position="880"/>
        <end position="1118"/>
    </location>
</feature>
<dbReference type="InterPro" id="IPR011527">
    <property type="entry name" value="ABC1_TM_dom"/>
</dbReference>
<dbReference type="EC" id="7.6.2.2" evidence="3"/>
<evidence type="ECO:0000313" key="16">
    <source>
        <dbReference type="Ensembl" id="ENSGACP00000054040.1"/>
    </source>
</evidence>
<feature type="transmembrane region" description="Helical" evidence="13">
    <location>
        <begin position="258"/>
        <end position="276"/>
    </location>
</feature>
<feature type="transmembrane region" description="Helical" evidence="13">
    <location>
        <begin position="620"/>
        <end position="644"/>
    </location>
</feature>
<reference evidence="16" key="3">
    <citation type="submission" date="2025-09" db="UniProtKB">
        <authorList>
            <consortium name="Ensembl"/>
        </authorList>
    </citation>
    <scope>IDENTIFICATION</scope>
</reference>
<dbReference type="GO" id="GO:0016887">
    <property type="term" value="F:ATP hydrolysis activity"/>
    <property type="evidence" value="ECO:0007669"/>
    <property type="project" value="InterPro"/>
</dbReference>
<dbReference type="InterPro" id="IPR017871">
    <property type="entry name" value="ABC_transporter-like_CS"/>
</dbReference>
<dbReference type="InterPro" id="IPR039421">
    <property type="entry name" value="Type_1_exporter"/>
</dbReference>
<dbReference type="CDD" id="cd18578">
    <property type="entry name" value="ABC_6TM_Pgp_ABCB1_D2_like"/>
    <property type="match status" value="1"/>
</dbReference>
<feature type="transmembrane region" description="Helical" evidence="13">
    <location>
        <begin position="45"/>
        <end position="68"/>
    </location>
</feature>
<dbReference type="FunFam" id="1.20.1560.10:FF:000018">
    <property type="entry name" value="ATP-binding cassette subfamily B member 11"/>
    <property type="match status" value="1"/>
</dbReference>
<evidence type="ECO:0000256" key="12">
    <source>
        <dbReference type="ARBA" id="ARBA00023180"/>
    </source>
</evidence>
<dbReference type="GO" id="GO:0005524">
    <property type="term" value="F:ATP binding"/>
    <property type="evidence" value="ECO:0007669"/>
    <property type="project" value="UniProtKB-KW"/>
</dbReference>
<dbReference type="GeneTree" id="ENSGT00940000159418"/>
<dbReference type="FunFam" id="3.40.50.300:FF:000302">
    <property type="entry name" value="ATP-binding cassette subfamily B member 5"/>
    <property type="match status" value="1"/>
</dbReference>
<name>A0AAQ4QT19_GASAC</name>
<evidence type="ECO:0000256" key="1">
    <source>
        <dbReference type="ARBA" id="ARBA00004141"/>
    </source>
</evidence>
<dbReference type="InterPro" id="IPR027417">
    <property type="entry name" value="P-loop_NTPase"/>
</dbReference>
<dbReference type="GO" id="GO:0008559">
    <property type="term" value="F:ABC-type xenobiotic transporter activity"/>
    <property type="evidence" value="ECO:0007669"/>
    <property type="project" value="UniProtKB-EC"/>
</dbReference>
<dbReference type="CDD" id="cd03249">
    <property type="entry name" value="ABC_MTABC3_MDL1_MDL2"/>
    <property type="match status" value="2"/>
</dbReference>
<dbReference type="Gene3D" id="3.40.50.300">
    <property type="entry name" value="P-loop containing nucleotide triphosphate hydrolases"/>
    <property type="match status" value="2"/>
</dbReference>
<dbReference type="PROSITE" id="PS50929">
    <property type="entry name" value="ABC_TM1F"/>
    <property type="match status" value="2"/>
</dbReference>
<comment type="similarity">
    <text evidence="2">Belongs to the ABC transporter superfamily. ABCB family. Multidrug resistance exporter (TC 3.A.1.201) subfamily.</text>
</comment>
<dbReference type="Gene3D" id="1.20.1560.10">
    <property type="entry name" value="ABC transporter type 1, transmembrane domain"/>
    <property type="match status" value="2"/>
</dbReference>
<protein>
    <recommendedName>
        <fullName evidence="3">ABC-type xenobiotic transporter</fullName>
        <ecNumber evidence="3">7.6.2.2</ecNumber>
    </recommendedName>
</protein>
<feature type="transmembrane region" description="Helical" evidence="13">
    <location>
        <begin position="735"/>
        <end position="757"/>
    </location>
</feature>
<dbReference type="SUPFAM" id="SSF52540">
    <property type="entry name" value="P-loop containing nucleoside triphosphate hydrolases"/>
    <property type="match status" value="2"/>
</dbReference>
<evidence type="ECO:0000259" key="14">
    <source>
        <dbReference type="PROSITE" id="PS50893"/>
    </source>
</evidence>
<evidence type="ECO:0000256" key="2">
    <source>
        <dbReference type="ARBA" id="ARBA00007577"/>
    </source>
</evidence>
<comment type="subcellular location">
    <subcellularLocation>
        <location evidence="1">Membrane</location>
        <topology evidence="1">Multi-pass membrane protein</topology>
    </subcellularLocation>
</comment>
<evidence type="ECO:0000256" key="4">
    <source>
        <dbReference type="ARBA" id="ARBA00022448"/>
    </source>
</evidence>
<dbReference type="InterPro" id="IPR003593">
    <property type="entry name" value="AAA+_ATPase"/>
</dbReference>
<evidence type="ECO:0000313" key="17">
    <source>
        <dbReference type="Proteomes" id="UP000007635"/>
    </source>
</evidence>
<keyword evidence="17" id="KW-1185">Reference proteome</keyword>
<feature type="domain" description="ABC transporter" evidence="14">
    <location>
        <begin position="322"/>
        <end position="559"/>
    </location>
</feature>
<organism evidence="16 17">
    <name type="scientific">Gasterosteus aculeatus aculeatus</name>
    <name type="common">three-spined stickleback</name>
    <dbReference type="NCBI Taxonomy" id="481459"/>
    <lineage>
        <taxon>Eukaryota</taxon>
        <taxon>Metazoa</taxon>
        <taxon>Chordata</taxon>
        <taxon>Craniata</taxon>
        <taxon>Vertebrata</taxon>
        <taxon>Euteleostomi</taxon>
        <taxon>Actinopterygii</taxon>
        <taxon>Neopterygii</taxon>
        <taxon>Teleostei</taxon>
        <taxon>Neoteleostei</taxon>
        <taxon>Acanthomorphata</taxon>
        <taxon>Eupercaria</taxon>
        <taxon>Perciformes</taxon>
        <taxon>Cottioidei</taxon>
        <taxon>Gasterosteales</taxon>
        <taxon>Gasterosteidae</taxon>
        <taxon>Gasterosteus</taxon>
    </lineage>
</organism>
<dbReference type="PROSITE" id="PS00211">
    <property type="entry name" value="ABC_TRANSPORTER_1"/>
    <property type="match status" value="2"/>
</dbReference>
<proteinExistence type="inferred from homology"/>
<feature type="transmembrane region" description="Helical" evidence="13">
    <location>
        <begin position="224"/>
        <end position="246"/>
    </location>
</feature>
<dbReference type="PANTHER" id="PTHR43394:SF27">
    <property type="entry name" value="ATP-DEPENDENT TRANSLOCASE ABCB1-LIKE"/>
    <property type="match status" value="1"/>
</dbReference>
<evidence type="ECO:0000256" key="6">
    <source>
        <dbReference type="ARBA" id="ARBA00022737"/>
    </source>
</evidence>
<dbReference type="GO" id="GO:0015421">
    <property type="term" value="F:ABC-type oligopeptide transporter activity"/>
    <property type="evidence" value="ECO:0007669"/>
    <property type="project" value="TreeGrafter"/>
</dbReference>
<keyword evidence="10 13" id="KW-1133">Transmembrane helix</keyword>
<reference evidence="16" key="2">
    <citation type="submission" date="2025-08" db="UniProtKB">
        <authorList>
            <consortium name="Ensembl"/>
        </authorList>
    </citation>
    <scope>IDENTIFICATION</scope>
</reference>
<accession>A0AAQ4QT19</accession>
<dbReference type="InterPro" id="IPR036640">
    <property type="entry name" value="ABC1_TM_sf"/>
</dbReference>